<sequence>MKGFQSSAETSDVAPIVVNIGSAVKSAREAARYSLEDLAVTCGLTVGEIVQIEQGEDTDPARVKRVSIALKI</sequence>
<dbReference type="EMBL" id="CP000874">
    <property type="protein sequence ID" value="ACP23101.1"/>
    <property type="molecule type" value="Genomic_DNA"/>
</dbReference>
<gene>
    <name evidence="3" type="ordered locus">NGR_b16500</name>
    <name evidence="2" type="ORF">RNGR00198</name>
</gene>
<dbReference type="HOGENOM" id="CLU_2719569_0_0_5"/>
<keyword evidence="4" id="KW-1185">Reference proteome</keyword>
<geneLocation type="plasmid" evidence="3">
    <name>pNGR234b</name>
</geneLocation>
<dbReference type="EMBL" id="AY316746">
    <property type="protein sequence ID" value="AAQ87220.1"/>
    <property type="molecule type" value="Genomic_DNA"/>
</dbReference>
<evidence type="ECO:0000259" key="1">
    <source>
        <dbReference type="Pfam" id="PF01381"/>
    </source>
</evidence>
<evidence type="ECO:0000313" key="2">
    <source>
        <dbReference type="EMBL" id="AAQ87220.1"/>
    </source>
</evidence>
<accession>Q6W1Z8</accession>
<name>Q6W1Z8_SINFN</name>
<dbReference type="KEGG" id="rhi:NGR_b16500"/>
<dbReference type="AlphaFoldDB" id="Q6W1Z8"/>
<reference evidence="3 4" key="2">
    <citation type="journal article" date="2009" name="Appl. Environ. Microbiol.">
        <title>Rhizobium sp. strain NGR234 possesses a remarkable number of secretion systems.</title>
        <authorList>
            <person name="Schmeisser C."/>
            <person name="Liesegang H."/>
            <person name="Krysciak D."/>
            <person name="Bakkou N."/>
            <person name="Le Quere A."/>
            <person name="Wollherr A."/>
            <person name="Heinemeyer I."/>
            <person name="Morgenstern B."/>
            <person name="Pommerening-Roeser A."/>
            <person name="Flores M."/>
            <person name="Palacios R."/>
            <person name="Brenner S."/>
            <person name="Gottschalk G."/>
            <person name="Schmitz R.A."/>
            <person name="Broughton W.J."/>
            <person name="Perret X."/>
            <person name="Strittmatter A.W."/>
            <person name="Streit W.R."/>
        </authorList>
    </citation>
    <scope>NUCLEOTIDE SEQUENCE [LARGE SCALE GENOMIC DNA]</scope>
    <source>
        <strain evidence="4">NBRC 101917 / NGR234</strain>
        <strain evidence="3">NGR234</strain>
        <plasmid evidence="3">pNGR234b</plasmid>
    </source>
</reference>
<dbReference type="Gene3D" id="1.10.260.40">
    <property type="entry name" value="lambda repressor-like DNA-binding domains"/>
    <property type="match status" value="1"/>
</dbReference>
<reference evidence="2 4" key="1">
    <citation type="journal article" date="2004" name="J. Bacteriol.">
        <title>An evolutionary hot spot: the pNGR234b replicon of Rhizobium sp. strain NGR234.</title>
        <authorList>
            <person name="Streit W.R."/>
            <person name="Schmitz R.A."/>
            <person name="Perret X."/>
            <person name="Staehelin C."/>
            <person name="Deakin W.J."/>
            <person name="Raasch C."/>
            <person name="Liesegang H."/>
            <person name="Broughton W.J."/>
        </authorList>
    </citation>
    <scope>NUCLEOTIDE SEQUENCE</scope>
    <source>
        <strain evidence="4">NBRC 101917 / NGR234</strain>
        <strain evidence="2">NGR234</strain>
        <plasmid evidence="2">megaplasmid 2</plasmid>
    </source>
</reference>
<dbReference type="OrthoDB" id="8116852at2"/>
<dbReference type="GO" id="GO:0003677">
    <property type="term" value="F:DNA binding"/>
    <property type="evidence" value="ECO:0007669"/>
    <property type="project" value="InterPro"/>
</dbReference>
<keyword evidence="2" id="KW-0614">Plasmid</keyword>
<organism evidence="2">
    <name type="scientific">Sinorhizobium fredii (strain NBRC 101917 / NGR234)</name>
    <dbReference type="NCBI Taxonomy" id="394"/>
    <lineage>
        <taxon>Bacteria</taxon>
        <taxon>Pseudomonadati</taxon>
        <taxon>Pseudomonadota</taxon>
        <taxon>Alphaproteobacteria</taxon>
        <taxon>Hyphomicrobiales</taxon>
        <taxon>Rhizobiaceae</taxon>
        <taxon>Sinorhizobium/Ensifer group</taxon>
        <taxon>Sinorhizobium</taxon>
    </lineage>
</organism>
<protein>
    <recommendedName>
        <fullName evidence="1">HTH cro/C1-type domain-containing protein</fullName>
    </recommendedName>
</protein>
<dbReference type="SUPFAM" id="SSF47413">
    <property type="entry name" value="lambda repressor-like DNA-binding domains"/>
    <property type="match status" value="1"/>
</dbReference>
<dbReference type="Pfam" id="PF01381">
    <property type="entry name" value="HTH_3"/>
    <property type="match status" value="1"/>
</dbReference>
<dbReference type="PATRIC" id="fig|394.7.peg.2067"/>
<dbReference type="InterPro" id="IPR010982">
    <property type="entry name" value="Lambda_DNA-bd_dom_sf"/>
</dbReference>
<evidence type="ECO:0000313" key="3">
    <source>
        <dbReference type="EMBL" id="ACP23101.1"/>
    </source>
</evidence>
<geneLocation type="plasmid" evidence="4">
    <name>sym pNGR234b</name>
</geneLocation>
<dbReference type="Proteomes" id="UP000001054">
    <property type="component" value="Plasmid pNGR234b"/>
</dbReference>
<dbReference type="InterPro" id="IPR001387">
    <property type="entry name" value="Cro/C1-type_HTH"/>
</dbReference>
<dbReference type="CDD" id="cd00093">
    <property type="entry name" value="HTH_XRE"/>
    <property type="match status" value="1"/>
</dbReference>
<feature type="domain" description="HTH cro/C1-type" evidence="1">
    <location>
        <begin position="24"/>
        <end position="71"/>
    </location>
</feature>
<dbReference type="RefSeq" id="WP_015887732.1">
    <property type="nucleotide sequence ID" value="NC_012586.1"/>
</dbReference>
<evidence type="ECO:0000313" key="4">
    <source>
        <dbReference type="Proteomes" id="UP000001054"/>
    </source>
</evidence>
<geneLocation type="plasmid" evidence="2">
    <name>megaplasmid 2</name>
</geneLocation>
<proteinExistence type="predicted"/>